<name>A0A168FZ33_CORDF</name>
<reference evidence="2 3" key="1">
    <citation type="journal article" date="2016" name="Genome Biol. Evol.">
        <title>Divergent and convergent evolution of fungal pathogenicity.</title>
        <authorList>
            <person name="Shang Y."/>
            <person name="Xiao G."/>
            <person name="Zheng P."/>
            <person name="Cen K."/>
            <person name="Zhan S."/>
            <person name="Wang C."/>
        </authorList>
    </citation>
    <scope>NUCLEOTIDE SEQUENCE [LARGE SCALE GENOMIC DNA]</scope>
    <source>
        <strain evidence="2 3">RCEF 1005</strain>
    </source>
</reference>
<evidence type="ECO:0000256" key="1">
    <source>
        <dbReference type="SAM" id="Phobius"/>
    </source>
</evidence>
<keyword evidence="3" id="KW-1185">Reference proteome</keyword>
<dbReference type="AlphaFoldDB" id="A0A168FZ33"/>
<dbReference type="OrthoDB" id="5233791at2759"/>
<keyword evidence="1" id="KW-0812">Transmembrane</keyword>
<dbReference type="Proteomes" id="UP000076881">
    <property type="component" value="Unassembled WGS sequence"/>
</dbReference>
<sequence length="109" mass="11820">MAKQVVLCFVVGIGLFVAAAQLYIIAVCIRCVPYSTWVVVGLDAVSVLGWVATVAVLAYWNVDVLYTSRAGDAAAWRKCYEAPNGYAVYDGATDGGTALYMVWWEVEVD</sequence>
<accession>A0A168FZ33</accession>
<dbReference type="EMBL" id="AZHF01000005">
    <property type="protein sequence ID" value="OAA75804.1"/>
    <property type="molecule type" value="Genomic_DNA"/>
</dbReference>
<organism evidence="2 3">
    <name type="scientific">Akanthomyces lecanii RCEF 1005</name>
    <dbReference type="NCBI Taxonomy" id="1081108"/>
    <lineage>
        <taxon>Eukaryota</taxon>
        <taxon>Fungi</taxon>
        <taxon>Dikarya</taxon>
        <taxon>Ascomycota</taxon>
        <taxon>Pezizomycotina</taxon>
        <taxon>Sordariomycetes</taxon>
        <taxon>Hypocreomycetidae</taxon>
        <taxon>Hypocreales</taxon>
        <taxon>Cordycipitaceae</taxon>
        <taxon>Akanthomyces</taxon>
        <taxon>Cordyceps confragosa</taxon>
    </lineage>
</organism>
<keyword evidence="1" id="KW-0472">Membrane</keyword>
<evidence type="ECO:0000313" key="2">
    <source>
        <dbReference type="EMBL" id="OAA75804.1"/>
    </source>
</evidence>
<keyword evidence="1" id="KW-1133">Transmembrane helix</keyword>
<gene>
    <name evidence="2" type="ORF">LEL_07792</name>
</gene>
<protein>
    <submittedName>
        <fullName evidence="2">Uncharacterized protein</fullName>
    </submittedName>
</protein>
<proteinExistence type="predicted"/>
<evidence type="ECO:0000313" key="3">
    <source>
        <dbReference type="Proteomes" id="UP000076881"/>
    </source>
</evidence>
<feature type="transmembrane region" description="Helical" evidence="1">
    <location>
        <begin position="36"/>
        <end position="60"/>
    </location>
</feature>
<comment type="caution">
    <text evidence="2">The sequence shown here is derived from an EMBL/GenBank/DDBJ whole genome shotgun (WGS) entry which is preliminary data.</text>
</comment>